<evidence type="ECO:0000313" key="4">
    <source>
        <dbReference type="EMBL" id="EGD73231.1"/>
    </source>
</evidence>
<dbReference type="GO" id="GO:0005737">
    <property type="term" value="C:cytoplasm"/>
    <property type="evidence" value="ECO:0007669"/>
    <property type="project" value="UniProtKB-ARBA"/>
</dbReference>
<dbReference type="PROSITE" id="PS50089">
    <property type="entry name" value="ZF_RING_2"/>
    <property type="match status" value="1"/>
</dbReference>
<dbReference type="RefSeq" id="XP_004994262.1">
    <property type="nucleotide sequence ID" value="XM_004994205.1"/>
</dbReference>
<dbReference type="Pfam" id="PF13920">
    <property type="entry name" value="zf-C3HC4_3"/>
    <property type="match status" value="1"/>
</dbReference>
<dbReference type="PANTHER" id="PTHR10044">
    <property type="entry name" value="INHIBITOR OF APOPTOSIS"/>
    <property type="match status" value="1"/>
</dbReference>
<keyword evidence="1" id="KW-0862">Zinc</keyword>
<accession>F2U928</accession>
<dbReference type="OrthoDB" id="10251219at2759"/>
<reference evidence="4" key="1">
    <citation type="submission" date="2009-08" db="EMBL/GenBank/DDBJ databases">
        <title>Annotation of Salpingoeca rosetta.</title>
        <authorList>
            <consortium name="The Broad Institute Genome Sequencing Platform"/>
            <person name="Russ C."/>
            <person name="Cuomo C."/>
            <person name="Burger G."/>
            <person name="Gray M.W."/>
            <person name="Holland P.W.H."/>
            <person name="King N."/>
            <person name="Lang F.B.F."/>
            <person name="Roger A.J."/>
            <person name="Ruiz-Trillo I."/>
            <person name="Young S.K."/>
            <person name="Zeng Q."/>
            <person name="Gargeya S."/>
            <person name="Alvarado L."/>
            <person name="Berlin A."/>
            <person name="Chapman S.B."/>
            <person name="Chen Z."/>
            <person name="Freedman E."/>
            <person name="Gellesch M."/>
            <person name="Goldberg J."/>
            <person name="Griggs A."/>
            <person name="Gujja S."/>
            <person name="Heilman E."/>
            <person name="Heiman D."/>
            <person name="Howarth C."/>
            <person name="Mehta T."/>
            <person name="Neiman D."/>
            <person name="Pearson M."/>
            <person name="Roberts A."/>
            <person name="Saif S."/>
            <person name="Shea T."/>
            <person name="Shenoy N."/>
            <person name="Sisk P."/>
            <person name="Stolte C."/>
            <person name="Sykes S."/>
            <person name="White J."/>
            <person name="Yandava C."/>
            <person name="Haas B."/>
            <person name="Nusbaum C."/>
            <person name="Birren B."/>
        </authorList>
    </citation>
    <scope>NUCLEOTIDE SEQUENCE [LARGE SCALE GENOMIC DNA]</scope>
    <source>
        <strain evidence="4">ATCC 50818</strain>
    </source>
</reference>
<proteinExistence type="predicted"/>
<dbReference type="eggNOG" id="KOG1101">
    <property type="taxonomic scope" value="Eukaryota"/>
</dbReference>
<dbReference type="InterPro" id="IPR050784">
    <property type="entry name" value="IAP"/>
</dbReference>
<organism evidence="5">
    <name type="scientific">Salpingoeca rosetta (strain ATCC 50818 / BSB-021)</name>
    <dbReference type="NCBI Taxonomy" id="946362"/>
    <lineage>
        <taxon>Eukaryota</taxon>
        <taxon>Choanoflagellata</taxon>
        <taxon>Craspedida</taxon>
        <taxon>Salpingoecidae</taxon>
        <taxon>Salpingoeca</taxon>
    </lineage>
</organism>
<dbReference type="InterPro" id="IPR011990">
    <property type="entry name" value="TPR-like_helical_dom_sf"/>
</dbReference>
<keyword evidence="5" id="KW-1185">Reference proteome</keyword>
<sequence length="634" mass="68709">MSNTYPGVPASSSSSFASTSLSPLQHSRTATAKTTNTTSRATPTPPPPRLSASPEALAATFPSKKASHIVEARSYRRAAVKCLQQSDAISAAHNYNKALGLLRSGSHSLSEEVSMLVDLARTLLKSNHVDEAEPHIRRAHNIISNSDQQPSFSAKLRWSCSFLYGKVSLKRRQHSLAVSLLKDAKRLCREAGDDDAETLRITNITLAQAVCARAQVAQCQPVELVMALDAVKAYLATFQPTDTTQEAAGKRAQAYHVRAMLHRHMSEDEEERKWLHETLVLNEEHGVLSQDKADAIKARFMHLCAATGNGSGQPRDDDGDDLRLYNNYGRPYSHSHPRHSHPHHSNGYGNSNGVAHAASSRFAAFDGYADDRHRSGSNASADMVAESAAHVRRSLAPRFTFAAFDEPRSSSTPASSSSTPMDTLLHGSPHSPASSATSLASHSASRPTQHHSGRLGHFAHPNPHVYALAHADEAHGIRASSVPVTRSSSPSPRGQPGSQRKRSLHNFPRSCASHTCIHSPELHSPRRVQSSANLSPSMGSQQLSSMSTAELRRLQSMHHAAVRDIQDAIVTAEKRSAYADGKAMVINCKVCLENKVSVCSMPCRHACLCASCAEQITECPVCREPVQSTMSIFL</sequence>
<feature type="region of interest" description="Disordered" evidence="2">
    <location>
        <begin position="307"/>
        <end position="354"/>
    </location>
</feature>
<feature type="compositionally biased region" description="Basic residues" evidence="2">
    <location>
        <begin position="333"/>
        <end position="344"/>
    </location>
</feature>
<name>F2U928_SALR5</name>
<dbReference type="KEGG" id="sre:PTSG_04947"/>
<dbReference type="AlphaFoldDB" id="F2U928"/>
<dbReference type="GO" id="GO:0008270">
    <property type="term" value="F:zinc ion binding"/>
    <property type="evidence" value="ECO:0007669"/>
    <property type="project" value="UniProtKB-KW"/>
</dbReference>
<feature type="domain" description="RING-type" evidence="3">
    <location>
        <begin position="588"/>
        <end position="623"/>
    </location>
</feature>
<feature type="compositionally biased region" description="Polar residues" evidence="2">
    <location>
        <begin position="527"/>
        <end position="548"/>
    </location>
</feature>
<feature type="compositionally biased region" description="Low complexity" evidence="2">
    <location>
        <begin position="409"/>
        <end position="445"/>
    </location>
</feature>
<dbReference type="GeneID" id="16074841"/>
<feature type="region of interest" description="Disordered" evidence="2">
    <location>
        <begin position="479"/>
        <end position="549"/>
    </location>
</feature>
<feature type="compositionally biased region" description="Low complexity" evidence="2">
    <location>
        <begin position="11"/>
        <end position="42"/>
    </location>
</feature>
<dbReference type="Proteomes" id="UP000007799">
    <property type="component" value="Unassembled WGS sequence"/>
</dbReference>
<dbReference type="Gene3D" id="1.25.40.10">
    <property type="entry name" value="Tetratricopeptide repeat domain"/>
    <property type="match status" value="1"/>
</dbReference>
<feature type="region of interest" description="Disordered" evidence="2">
    <location>
        <begin position="406"/>
        <end position="460"/>
    </location>
</feature>
<protein>
    <recommendedName>
        <fullName evidence="3">RING-type domain-containing protein</fullName>
    </recommendedName>
</protein>
<dbReference type="SUPFAM" id="SSF48452">
    <property type="entry name" value="TPR-like"/>
    <property type="match status" value="1"/>
</dbReference>
<dbReference type="EMBL" id="GL832965">
    <property type="protein sequence ID" value="EGD73231.1"/>
    <property type="molecule type" value="Genomic_DNA"/>
</dbReference>
<dbReference type="InterPro" id="IPR013083">
    <property type="entry name" value="Znf_RING/FYVE/PHD"/>
</dbReference>
<keyword evidence="1" id="KW-0863">Zinc-finger</keyword>
<evidence type="ECO:0000259" key="3">
    <source>
        <dbReference type="PROSITE" id="PS50089"/>
    </source>
</evidence>
<evidence type="ECO:0000256" key="1">
    <source>
        <dbReference type="PROSITE-ProRule" id="PRU00175"/>
    </source>
</evidence>
<evidence type="ECO:0000313" key="5">
    <source>
        <dbReference type="Proteomes" id="UP000007799"/>
    </source>
</evidence>
<gene>
    <name evidence="4" type="ORF">PTSG_04947</name>
</gene>
<dbReference type="InterPro" id="IPR001841">
    <property type="entry name" value="Znf_RING"/>
</dbReference>
<keyword evidence="1" id="KW-0479">Metal-binding</keyword>
<evidence type="ECO:0000256" key="2">
    <source>
        <dbReference type="SAM" id="MobiDB-lite"/>
    </source>
</evidence>
<dbReference type="InParanoid" id="F2U928"/>
<dbReference type="SUPFAM" id="SSF57850">
    <property type="entry name" value="RING/U-box"/>
    <property type="match status" value="1"/>
</dbReference>
<feature type="compositionally biased region" description="Low complexity" evidence="2">
    <location>
        <begin position="480"/>
        <end position="498"/>
    </location>
</feature>
<dbReference type="Gene3D" id="3.30.40.10">
    <property type="entry name" value="Zinc/RING finger domain, C3HC4 (zinc finger)"/>
    <property type="match status" value="1"/>
</dbReference>
<feature type="region of interest" description="Disordered" evidence="2">
    <location>
        <begin position="1"/>
        <end position="54"/>
    </location>
</feature>